<keyword evidence="5" id="KW-1185">Reference proteome</keyword>
<dbReference type="InterPro" id="IPR036291">
    <property type="entry name" value="NAD(P)-bd_dom_sf"/>
</dbReference>
<evidence type="ECO:0008006" key="6">
    <source>
        <dbReference type="Google" id="ProtNLM"/>
    </source>
</evidence>
<dbReference type="InterPro" id="IPR020904">
    <property type="entry name" value="Sc_DH/Rdtase_CS"/>
</dbReference>
<evidence type="ECO:0000313" key="5">
    <source>
        <dbReference type="Proteomes" id="UP000190102"/>
    </source>
</evidence>
<dbReference type="SUPFAM" id="SSF51735">
    <property type="entry name" value="NAD(P)-binding Rossmann-fold domains"/>
    <property type="match status" value="1"/>
</dbReference>
<organism evidence="4 5">
    <name type="scientific">Trichlorobacter thiogenes</name>
    <dbReference type="NCBI Taxonomy" id="115783"/>
    <lineage>
        <taxon>Bacteria</taxon>
        <taxon>Pseudomonadati</taxon>
        <taxon>Thermodesulfobacteriota</taxon>
        <taxon>Desulfuromonadia</taxon>
        <taxon>Geobacterales</taxon>
        <taxon>Geobacteraceae</taxon>
        <taxon>Trichlorobacter</taxon>
    </lineage>
</organism>
<dbReference type="PRINTS" id="PR00080">
    <property type="entry name" value="SDRFAMILY"/>
</dbReference>
<evidence type="ECO:0000256" key="3">
    <source>
        <dbReference type="RuleBase" id="RU000363"/>
    </source>
</evidence>
<proteinExistence type="inferred from homology"/>
<dbReference type="GO" id="GO:0016020">
    <property type="term" value="C:membrane"/>
    <property type="evidence" value="ECO:0007669"/>
    <property type="project" value="TreeGrafter"/>
</dbReference>
<dbReference type="InterPro" id="IPR002347">
    <property type="entry name" value="SDR_fam"/>
</dbReference>
<keyword evidence="2" id="KW-0560">Oxidoreductase</keyword>
<dbReference type="GO" id="GO:0016491">
    <property type="term" value="F:oxidoreductase activity"/>
    <property type="evidence" value="ECO:0007669"/>
    <property type="project" value="UniProtKB-KW"/>
</dbReference>
<name>A0A1T4RR99_9BACT</name>
<dbReference type="PROSITE" id="PS00061">
    <property type="entry name" value="ADH_SHORT"/>
    <property type="match status" value="1"/>
</dbReference>
<dbReference type="PRINTS" id="PR00081">
    <property type="entry name" value="GDHRDH"/>
</dbReference>
<dbReference type="NCBIfam" id="NF005437">
    <property type="entry name" value="PRK07024.1"/>
    <property type="match status" value="1"/>
</dbReference>
<evidence type="ECO:0000313" key="4">
    <source>
        <dbReference type="EMBL" id="SKA18346.1"/>
    </source>
</evidence>
<accession>A0A1T4RR99</accession>
<dbReference type="PANTHER" id="PTHR44196:SF3">
    <property type="entry name" value="SHORT CHAIN DEHYDROGENASE FAMILY PROTEIN"/>
    <property type="match status" value="1"/>
</dbReference>
<protein>
    <recommendedName>
        <fullName evidence="6">Short-chain dehydrogenase</fullName>
    </recommendedName>
</protein>
<comment type="similarity">
    <text evidence="1 3">Belongs to the short-chain dehydrogenases/reductases (SDR) family.</text>
</comment>
<reference evidence="5" key="1">
    <citation type="submission" date="2017-02" db="EMBL/GenBank/DDBJ databases">
        <authorList>
            <person name="Varghese N."/>
            <person name="Submissions S."/>
        </authorList>
    </citation>
    <scope>NUCLEOTIDE SEQUENCE [LARGE SCALE GENOMIC DNA]</scope>
    <source>
        <strain evidence="5">ATCC BAA-34</strain>
    </source>
</reference>
<gene>
    <name evidence="4" type="ORF">SAMN02745119_03026</name>
</gene>
<evidence type="ECO:0000256" key="2">
    <source>
        <dbReference type="ARBA" id="ARBA00023002"/>
    </source>
</evidence>
<dbReference type="Pfam" id="PF00106">
    <property type="entry name" value="adh_short"/>
    <property type="match status" value="1"/>
</dbReference>
<sequence>MNLPMAHSCSKVYLSTFQQSNINFWGLKMIVVISGASSGIGLALARHYLKCGATVAAFARRGELLEELAAEYPGKVTPYILDVRDAAAIHAAADDLISRIGLPDIIIANAGVSRGTLTEYAEDLDVFQQVMDINVLGMAKTFQPFIALLSRAGKGRLVGIASVAGFRGLPGSEAYSASKAAAISYLESLRVELRSSGIKVVTIAPGYIRSPMTDINSYPMPFLVEADDAAARMARVIDKGSSFAVVPWQMGVIGWLLKRLPNWLYDRIFSKAPRKSRSARM</sequence>
<dbReference type="STRING" id="115783.SAMN02745119_03026"/>
<dbReference type="AlphaFoldDB" id="A0A1T4RR99"/>
<dbReference type="Gene3D" id="3.40.50.720">
    <property type="entry name" value="NAD(P)-binding Rossmann-like Domain"/>
    <property type="match status" value="1"/>
</dbReference>
<dbReference type="EMBL" id="FUWR01000023">
    <property type="protein sequence ID" value="SKA18346.1"/>
    <property type="molecule type" value="Genomic_DNA"/>
</dbReference>
<dbReference type="PANTHER" id="PTHR44196">
    <property type="entry name" value="DEHYDROGENASE/REDUCTASE SDR FAMILY MEMBER 7B"/>
    <property type="match status" value="1"/>
</dbReference>
<dbReference type="Proteomes" id="UP000190102">
    <property type="component" value="Unassembled WGS sequence"/>
</dbReference>
<evidence type="ECO:0000256" key="1">
    <source>
        <dbReference type="ARBA" id="ARBA00006484"/>
    </source>
</evidence>